<feature type="region of interest" description="Disordered" evidence="1">
    <location>
        <begin position="222"/>
        <end position="256"/>
    </location>
</feature>
<name>A0ABV8T1Q3_9GAMM</name>
<comment type="caution">
    <text evidence="2">The sequence shown here is derived from an EMBL/GenBank/DDBJ whole genome shotgun (WGS) entry which is preliminary data.</text>
</comment>
<organism evidence="2 3">
    <name type="scientific">Steroidobacter flavus</name>
    <dbReference type="NCBI Taxonomy" id="1842136"/>
    <lineage>
        <taxon>Bacteria</taxon>
        <taxon>Pseudomonadati</taxon>
        <taxon>Pseudomonadota</taxon>
        <taxon>Gammaproteobacteria</taxon>
        <taxon>Steroidobacterales</taxon>
        <taxon>Steroidobacteraceae</taxon>
        <taxon>Steroidobacter</taxon>
    </lineage>
</organism>
<dbReference type="Pfam" id="PF13103">
    <property type="entry name" value="TonB_2"/>
    <property type="match status" value="1"/>
</dbReference>
<keyword evidence="3" id="KW-1185">Reference proteome</keyword>
<reference evidence="3" key="1">
    <citation type="journal article" date="2019" name="Int. J. Syst. Evol. Microbiol.">
        <title>The Global Catalogue of Microorganisms (GCM) 10K type strain sequencing project: providing services to taxonomists for standard genome sequencing and annotation.</title>
        <authorList>
            <consortium name="The Broad Institute Genomics Platform"/>
            <consortium name="The Broad Institute Genome Sequencing Center for Infectious Disease"/>
            <person name="Wu L."/>
            <person name="Ma J."/>
        </authorList>
    </citation>
    <scope>NUCLEOTIDE SEQUENCE [LARGE SCALE GENOMIC DNA]</scope>
    <source>
        <strain evidence="3">CGMCC 1.10759</strain>
    </source>
</reference>
<dbReference type="RefSeq" id="WP_380603447.1">
    <property type="nucleotide sequence ID" value="NZ_JBHSDU010000015.1"/>
</dbReference>
<dbReference type="Gene3D" id="3.30.1150.10">
    <property type="match status" value="1"/>
</dbReference>
<sequence length="256" mass="27218">MRNLQHWPSHALGLTASVLLHSALFLSVSLGSVAAPKRAPDESGAGATAIVSSTGSFMTLVIVHTPGPTDASMAMDVASRGSAIANPVIQIVSPDPTPSFEMPEFASLDESGEASVTAGDPVRQSMLFGRYTGQINGRIQRVWRKPRSAIDESSAAAFQCQARITQNQDGSVTEIELMQCNGSAEWQLSLVRAIQQASPLPAPPDPSVFTSELMLAFEAKAYAPGDRDDEYEPEPRPTRTGVAYLPPALSPPDQTE</sequence>
<dbReference type="EMBL" id="JBHSDU010000015">
    <property type="protein sequence ID" value="MFC4313277.1"/>
    <property type="molecule type" value="Genomic_DNA"/>
</dbReference>
<dbReference type="Proteomes" id="UP001595904">
    <property type="component" value="Unassembled WGS sequence"/>
</dbReference>
<protein>
    <submittedName>
        <fullName evidence="2">Energy transducer TonB</fullName>
    </submittedName>
</protein>
<gene>
    <name evidence="2" type="ORF">ACFPN2_29630</name>
</gene>
<proteinExistence type="predicted"/>
<accession>A0ABV8T1Q3</accession>
<evidence type="ECO:0000313" key="3">
    <source>
        <dbReference type="Proteomes" id="UP001595904"/>
    </source>
</evidence>
<dbReference type="SUPFAM" id="SSF74653">
    <property type="entry name" value="TolA/TonB C-terminal domain"/>
    <property type="match status" value="1"/>
</dbReference>
<evidence type="ECO:0000313" key="2">
    <source>
        <dbReference type="EMBL" id="MFC4313277.1"/>
    </source>
</evidence>
<evidence type="ECO:0000256" key="1">
    <source>
        <dbReference type="SAM" id="MobiDB-lite"/>
    </source>
</evidence>